<dbReference type="InterPro" id="IPR020845">
    <property type="entry name" value="AMP-binding_CS"/>
</dbReference>
<dbReference type="InterPro" id="IPR000873">
    <property type="entry name" value="AMP-dep_synth/lig_dom"/>
</dbReference>
<evidence type="ECO:0000259" key="1">
    <source>
        <dbReference type="Pfam" id="PF00501"/>
    </source>
</evidence>
<dbReference type="Pfam" id="PF13193">
    <property type="entry name" value="AMP-binding_C"/>
    <property type="match status" value="1"/>
</dbReference>
<protein>
    <submittedName>
        <fullName evidence="3">Acetyl-CoA synthetase-like protein</fullName>
    </submittedName>
</protein>
<sequence>MIFTAPGPTYRDAPDDISLAQFMLDVDHPYRPLRKAASPWLIDNHTGVAWSAEDIRSRVHGLGNSLKLGWTLKEDDVACIYSPNHMEYPIASWACHRLGMIVSPANPNYTTEELVYQLQSTNARILFTHPDSLPEAKTAAQIVGLEHTSIILLEDLPPRDISHGHPVVDQLVKQGLDKPPLYVQAALRPGEGRTKLALLCFSSGTTGKPKAVALPHFAIISCILQMSLSQNVNGPDTKNQRYRSGDIAIGVLPFFHIYGLVANVNWAIFCGMSVVVHSRFDFKEMLRSIERYRINILFLVPPHVVLFSKHPAVKEYDLSSVRACNAGAAPISQELTGEFYRALPNARLCQGYGLTETSTSVSLATTTSYAGTPGSAGRLIPGTIAKIVKPDGTLAGYNEAGELWVKGPQNALCYLNNEKATKETFVDGWCRTGDEVTINEKGDIFVIDRIKEIFKVRGFQVAPAELEGHLLKHPYVADCAVVGMPDEFSGELPMAFVMLSEEVKRLVESSPEEVDRITASIKKHVSDAKVRYKWLEGGVEFVDAIPKNPSGKLLRRVLRDRAREISRTRDARARARL</sequence>
<evidence type="ECO:0000313" key="3">
    <source>
        <dbReference type="EMBL" id="KZT43687.1"/>
    </source>
</evidence>
<name>A0A166IF47_9AGAM</name>
<dbReference type="InterPro" id="IPR045851">
    <property type="entry name" value="AMP-bd_C_sf"/>
</dbReference>
<evidence type="ECO:0000259" key="2">
    <source>
        <dbReference type="Pfam" id="PF13193"/>
    </source>
</evidence>
<dbReference type="STRING" id="1314776.A0A166IF47"/>
<dbReference type="PANTHER" id="PTHR24096">
    <property type="entry name" value="LONG-CHAIN-FATTY-ACID--COA LIGASE"/>
    <property type="match status" value="1"/>
</dbReference>
<keyword evidence="4" id="KW-1185">Reference proteome</keyword>
<feature type="domain" description="AMP-dependent synthetase/ligase" evidence="1">
    <location>
        <begin position="41"/>
        <end position="415"/>
    </location>
</feature>
<dbReference type="SUPFAM" id="SSF56801">
    <property type="entry name" value="Acetyl-CoA synthetase-like"/>
    <property type="match status" value="1"/>
</dbReference>
<dbReference type="EMBL" id="KV428007">
    <property type="protein sequence ID" value="KZT43687.1"/>
    <property type="molecule type" value="Genomic_DNA"/>
</dbReference>
<dbReference type="InterPro" id="IPR025110">
    <property type="entry name" value="AMP-bd_C"/>
</dbReference>
<dbReference type="Proteomes" id="UP000076798">
    <property type="component" value="Unassembled WGS sequence"/>
</dbReference>
<dbReference type="CDD" id="cd05911">
    <property type="entry name" value="Firefly_Luc_like"/>
    <property type="match status" value="1"/>
</dbReference>
<dbReference type="GO" id="GO:0016405">
    <property type="term" value="F:CoA-ligase activity"/>
    <property type="evidence" value="ECO:0007669"/>
    <property type="project" value="TreeGrafter"/>
</dbReference>
<dbReference type="Gene3D" id="3.40.50.12780">
    <property type="entry name" value="N-terminal domain of ligase-like"/>
    <property type="match status" value="1"/>
</dbReference>
<dbReference type="PROSITE" id="PS00455">
    <property type="entry name" value="AMP_BINDING"/>
    <property type="match status" value="1"/>
</dbReference>
<accession>A0A166IF47</accession>
<reference evidence="3 4" key="1">
    <citation type="journal article" date="2016" name="Mol. Biol. Evol.">
        <title>Comparative Genomics of Early-Diverging Mushroom-Forming Fungi Provides Insights into the Origins of Lignocellulose Decay Capabilities.</title>
        <authorList>
            <person name="Nagy L.G."/>
            <person name="Riley R."/>
            <person name="Tritt A."/>
            <person name="Adam C."/>
            <person name="Daum C."/>
            <person name="Floudas D."/>
            <person name="Sun H."/>
            <person name="Yadav J.S."/>
            <person name="Pangilinan J."/>
            <person name="Larsson K.H."/>
            <person name="Matsuura K."/>
            <person name="Barry K."/>
            <person name="Labutti K."/>
            <person name="Kuo R."/>
            <person name="Ohm R.A."/>
            <person name="Bhattacharya S.S."/>
            <person name="Shirouzu T."/>
            <person name="Yoshinaga Y."/>
            <person name="Martin F.M."/>
            <person name="Grigoriev I.V."/>
            <person name="Hibbett D.S."/>
        </authorList>
    </citation>
    <scope>NUCLEOTIDE SEQUENCE [LARGE SCALE GENOMIC DNA]</scope>
    <source>
        <strain evidence="3 4">HHB10207 ss-3</strain>
    </source>
</reference>
<dbReference type="InterPro" id="IPR042099">
    <property type="entry name" value="ANL_N_sf"/>
</dbReference>
<dbReference type="Pfam" id="PF00501">
    <property type="entry name" value="AMP-binding"/>
    <property type="match status" value="1"/>
</dbReference>
<evidence type="ECO:0000313" key="4">
    <source>
        <dbReference type="Proteomes" id="UP000076798"/>
    </source>
</evidence>
<dbReference type="OrthoDB" id="6509636at2759"/>
<organism evidence="3 4">
    <name type="scientific">Sistotremastrum suecicum HHB10207 ss-3</name>
    <dbReference type="NCBI Taxonomy" id="1314776"/>
    <lineage>
        <taxon>Eukaryota</taxon>
        <taxon>Fungi</taxon>
        <taxon>Dikarya</taxon>
        <taxon>Basidiomycota</taxon>
        <taxon>Agaricomycotina</taxon>
        <taxon>Agaricomycetes</taxon>
        <taxon>Sistotremastrales</taxon>
        <taxon>Sistotremastraceae</taxon>
        <taxon>Sistotremastrum</taxon>
    </lineage>
</organism>
<dbReference type="Gene3D" id="3.30.300.30">
    <property type="match status" value="1"/>
</dbReference>
<feature type="domain" description="AMP-binding enzyme C-terminal" evidence="2">
    <location>
        <begin position="465"/>
        <end position="552"/>
    </location>
</feature>
<proteinExistence type="predicted"/>
<dbReference type="AlphaFoldDB" id="A0A166IF47"/>
<dbReference type="PANTHER" id="PTHR24096:SF422">
    <property type="entry name" value="BCDNA.GH02901"/>
    <property type="match status" value="1"/>
</dbReference>
<gene>
    <name evidence="3" type="ORF">SISSUDRAFT_1124803</name>
</gene>